<feature type="chain" id="PRO_5030056566" description="endo-1,4-beta-xylanase" evidence="10">
    <location>
        <begin position="23"/>
        <end position="541"/>
    </location>
</feature>
<keyword evidence="7" id="KW-0119">Carbohydrate metabolism</keyword>
<dbReference type="PANTHER" id="PTHR31490:SF88">
    <property type="entry name" value="BETA-XYLANASE"/>
    <property type="match status" value="1"/>
</dbReference>
<evidence type="ECO:0000256" key="7">
    <source>
        <dbReference type="ARBA" id="ARBA00023277"/>
    </source>
</evidence>
<dbReference type="InterPro" id="IPR044846">
    <property type="entry name" value="GH10"/>
</dbReference>
<dbReference type="InterPro" id="IPR026444">
    <property type="entry name" value="Secre_tail"/>
</dbReference>
<dbReference type="PANTHER" id="PTHR31490">
    <property type="entry name" value="GLYCOSYL HYDROLASE"/>
    <property type="match status" value="1"/>
</dbReference>
<keyword evidence="6" id="KW-0378">Hydrolase</keyword>
<dbReference type="EC" id="3.2.1.8" evidence="3"/>
<keyword evidence="13" id="KW-1185">Reference proteome</keyword>
<keyword evidence="8" id="KW-0326">Glycosidase</keyword>
<dbReference type="NCBIfam" id="TIGR04183">
    <property type="entry name" value="Por_Secre_tail"/>
    <property type="match status" value="1"/>
</dbReference>
<dbReference type="SMART" id="SM00633">
    <property type="entry name" value="Glyco_10"/>
    <property type="match status" value="1"/>
</dbReference>
<sequence>MKGSFTAVFVLWMFLFMDAAHAATPPSCVITYPHSNAYYQAGSDMMIRVYSTGSGGSDVPRDISKVEFFVDDQLVHETSEDTDNTYSFLWEDVAEGAYRITARATNDQGVSFTSAGVLVIVGNEAVIARGLSAGKGKYLGNIIGYGSARSDYLELWNGVTAENASKWGSIERTRDNMNWSGSDNIYNFAETNHLMYRYHAIAWGSQYPSWIEALSSDVTAFRAEVEEYMAAIAGRYTYIDQIDVLNENMYLNTWNGQEHAAGTPYFREGLGGPGETGYDWAIWLFEKAREYFPDSKLVLNDFELENNPDGIYEMLDLVTVLRDRGLIDGFGTQAHTFNVDPMANQPSVLADRISLMASGGVPVFVTELDLAGQQNTEASQLRSYQELFPVYWEHPDVAGITLWGYVEGSTWKEGTGLLNADGTKKDAMLWLENYMAAQDDVGYPHAEEVEDSTPIFGPSQDPSRFYNAWPNPVEGELKISEIAEFGGSETTYKIFDTNGNIVAGGSFRDHTEVSFEALPSGIYFIQLVNGAKVDQIKVLNQ</sequence>
<evidence type="ECO:0000256" key="1">
    <source>
        <dbReference type="ARBA" id="ARBA00000681"/>
    </source>
</evidence>
<evidence type="ECO:0000256" key="6">
    <source>
        <dbReference type="ARBA" id="ARBA00022801"/>
    </source>
</evidence>
<evidence type="ECO:0000313" key="12">
    <source>
        <dbReference type="EMBL" id="RCW26091.1"/>
    </source>
</evidence>
<comment type="similarity">
    <text evidence="2">Belongs to the glycosyl hydrolase 10 (cellulase F) family.</text>
</comment>
<keyword evidence="4" id="KW-0858">Xylan degradation</keyword>
<organism evidence="12 13">
    <name type="scientific">Marinilabilia salmonicolor</name>
    <dbReference type="NCBI Taxonomy" id="989"/>
    <lineage>
        <taxon>Bacteria</taxon>
        <taxon>Pseudomonadati</taxon>
        <taxon>Bacteroidota</taxon>
        <taxon>Bacteroidia</taxon>
        <taxon>Marinilabiliales</taxon>
        <taxon>Marinilabiliaceae</taxon>
        <taxon>Marinilabilia</taxon>
    </lineage>
</organism>
<dbReference type="InterPro" id="IPR017853">
    <property type="entry name" value="GH"/>
</dbReference>
<feature type="domain" description="GH10" evidence="11">
    <location>
        <begin position="146"/>
        <end position="434"/>
    </location>
</feature>
<evidence type="ECO:0000259" key="11">
    <source>
        <dbReference type="PROSITE" id="PS51760"/>
    </source>
</evidence>
<evidence type="ECO:0000256" key="5">
    <source>
        <dbReference type="ARBA" id="ARBA00022729"/>
    </source>
</evidence>
<feature type="signal peptide" evidence="10">
    <location>
        <begin position="1"/>
        <end position="22"/>
    </location>
</feature>
<evidence type="ECO:0000256" key="10">
    <source>
        <dbReference type="SAM" id="SignalP"/>
    </source>
</evidence>
<reference evidence="12 13" key="1">
    <citation type="submission" date="2018-07" db="EMBL/GenBank/DDBJ databases">
        <title>Freshwater and sediment microbial communities from various areas in North America, analyzing microbe dynamics in response to fracking.</title>
        <authorList>
            <person name="Lamendella R."/>
        </authorList>
    </citation>
    <scope>NUCLEOTIDE SEQUENCE [LARGE SCALE GENOMIC DNA]</scope>
    <source>
        <strain evidence="12 13">160A</strain>
    </source>
</reference>
<evidence type="ECO:0000313" key="13">
    <source>
        <dbReference type="Proteomes" id="UP000252733"/>
    </source>
</evidence>
<dbReference type="Proteomes" id="UP000252733">
    <property type="component" value="Unassembled WGS sequence"/>
</dbReference>
<evidence type="ECO:0000256" key="8">
    <source>
        <dbReference type="ARBA" id="ARBA00023295"/>
    </source>
</evidence>
<dbReference type="RefSeq" id="WP_106154570.1">
    <property type="nucleotide sequence ID" value="NZ_PVTS01000022.1"/>
</dbReference>
<dbReference type="GO" id="GO:0031176">
    <property type="term" value="F:endo-1,4-beta-xylanase activity"/>
    <property type="evidence" value="ECO:0007669"/>
    <property type="project" value="UniProtKB-EC"/>
</dbReference>
<dbReference type="Pfam" id="PF00331">
    <property type="entry name" value="Glyco_hydro_10"/>
    <property type="match status" value="1"/>
</dbReference>
<keyword evidence="9" id="KW-0624">Polysaccharide degradation</keyword>
<dbReference type="Gene3D" id="3.20.20.80">
    <property type="entry name" value="Glycosidases"/>
    <property type="match status" value="1"/>
</dbReference>
<dbReference type="Pfam" id="PF17957">
    <property type="entry name" value="Big_7"/>
    <property type="match status" value="1"/>
</dbReference>
<dbReference type="OrthoDB" id="9809277at2"/>
<dbReference type="GO" id="GO:0045493">
    <property type="term" value="P:xylan catabolic process"/>
    <property type="evidence" value="ECO:0007669"/>
    <property type="project" value="UniProtKB-KW"/>
</dbReference>
<evidence type="ECO:0000256" key="2">
    <source>
        <dbReference type="ARBA" id="ARBA00007495"/>
    </source>
</evidence>
<dbReference type="Pfam" id="PF18962">
    <property type="entry name" value="Por_Secre_tail"/>
    <property type="match status" value="1"/>
</dbReference>
<keyword evidence="5 10" id="KW-0732">Signal</keyword>
<comment type="caution">
    <text evidence="12">The sequence shown here is derived from an EMBL/GenBank/DDBJ whole genome shotgun (WGS) entry which is preliminary data.</text>
</comment>
<dbReference type="InterPro" id="IPR001000">
    <property type="entry name" value="GH10_dom"/>
</dbReference>
<dbReference type="SUPFAM" id="SSF51445">
    <property type="entry name" value="(Trans)glycosidases"/>
    <property type="match status" value="1"/>
</dbReference>
<evidence type="ECO:0000256" key="9">
    <source>
        <dbReference type="ARBA" id="ARBA00023326"/>
    </source>
</evidence>
<protein>
    <recommendedName>
        <fullName evidence="3">endo-1,4-beta-xylanase</fullName>
        <ecNumber evidence="3">3.2.1.8</ecNumber>
    </recommendedName>
</protein>
<dbReference type="AlphaFoldDB" id="A0A2T0WZH7"/>
<dbReference type="PROSITE" id="PS51760">
    <property type="entry name" value="GH10_2"/>
    <property type="match status" value="1"/>
</dbReference>
<name>A0A2T0WZH7_9BACT</name>
<evidence type="ECO:0000256" key="4">
    <source>
        <dbReference type="ARBA" id="ARBA00022651"/>
    </source>
</evidence>
<dbReference type="EMBL" id="QPIZ01000041">
    <property type="protein sequence ID" value="RCW26091.1"/>
    <property type="molecule type" value="Genomic_DNA"/>
</dbReference>
<gene>
    <name evidence="12" type="ORF">DFO77_14110</name>
</gene>
<dbReference type="Gene3D" id="2.60.40.10">
    <property type="entry name" value="Immunoglobulins"/>
    <property type="match status" value="1"/>
</dbReference>
<proteinExistence type="inferred from homology"/>
<evidence type="ECO:0000256" key="3">
    <source>
        <dbReference type="ARBA" id="ARBA00012590"/>
    </source>
</evidence>
<dbReference type="InterPro" id="IPR013783">
    <property type="entry name" value="Ig-like_fold"/>
</dbReference>
<comment type="catalytic activity">
    <reaction evidence="1">
        <text>Endohydrolysis of (1-&gt;4)-beta-D-xylosidic linkages in xylans.</text>
        <dbReference type="EC" id="3.2.1.8"/>
    </reaction>
</comment>
<accession>A0A2T0WZH7</accession>